<feature type="compositionally biased region" description="Basic residues" evidence="1">
    <location>
        <begin position="55"/>
        <end position="76"/>
    </location>
</feature>
<reference evidence="2 3" key="1">
    <citation type="journal article" date="2024" name="IMA Fungus">
        <title>IMA Genome - F19 : A genome assembly and annotation guide to empower mycologists, including annotated draft genome sequences of Ceratocystis pirilliformis, Diaporthe australafricana, Fusarium ophioides, Paecilomyces lecythidis, and Sporothrix stenoceras.</title>
        <authorList>
            <person name="Aylward J."/>
            <person name="Wilson A.M."/>
            <person name="Visagie C.M."/>
            <person name="Spraker J."/>
            <person name="Barnes I."/>
            <person name="Buitendag C."/>
            <person name="Ceriani C."/>
            <person name="Del Mar Angel L."/>
            <person name="du Plessis D."/>
            <person name="Fuchs T."/>
            <person name="Gasser K."/>
            <person name="Kramer D."/>
            <person name="Li W."/>
            <person name="Munsamy K."/>
            <person name="Piso A."/>
            <person name="Price J.L."/>
            <person name="Sonnekus B."/>
            <person name="Thomas C."/>
            <person name="van der Nest A."/>
            <person name="van Dijk A."/>
            <person name="van Heerden A."/>
            <person name="van Vuuren N."/>
            <person name="Yilmaz N."/>
            <person name="Duong T.A."/>
            <person name="van der Merwe N.A."/>
            <person name="Wingfield M.J."/>
            <person name="Wingfield B.D."/>
        </authorList>
    </citation>
    <scope>NUCLEOTIDE SEQUENCE [LARGE SCALE GENOMIC DNA]</scope>
    <source>
        <strain evidence="2 3">CMW 5346</strain>
    </source>
</reference>
<name>A0ABR3Z2P6_9PEZI</name>
<sequence length="291" mass="32001">MTQRTASETRALRRSSRLASSHASEESCKPAVQLRTRRTTGQLRLPSSSTPTPKRGAKKRSTVASRRFKSKSRRRGSSSARDSTQSDEIPKLSSRDICREIPLYEPVGAATKDCIYCYPNSAYNRCCHNRGQPVPESPGSVLGQNVILPSVETDDKPVRLFRGGHPISLEEERNVQEVIDMLAKKREQDQLWRAASNPPASEHSISVPSVNQHGDVMVKPEPATTSPVCMGPPIHQSVQQVGSRQNCLPLQGSHVRFADASSDSYVSDGTVGTSGKDTEKWKKKLLLFPSP</sequence>
<proteinExistence type="predicted"/>
<comment type="caution">
    <text evidence="2">The sequence shown here is derived from an EMBL/GenBank/DDBJ whole genome shotgun (WGS) entry which is preliminary data.</text>
</comment>
<organism evidence="2 3">
    <name type="scientific">Sporothrix stenoceras</name>
    <dbReference type="NCBI Taxonomy" id="5173"/>
    <lineage>
        <taxon>Eukaryota</taxon>
        <taxon>Fungi</taxon>
        <taxon>Dikarya</taxon>
        <taxon>Ascomycota</taxon>
        <taxon>Pezizomycotina</taxon>
        <taxon>Sordariomycetes</taxon>
        <taxon>Sordariomycetidae</taxon>
        <taxon>Ophiostomatales</taxon>
        <taxon>Ophiostomataceae</taxon>
        <taxon>Sporothrix</taxon>
    </lineage>
</organism>
<evidence type="ECO:0000313" key="3">
    <source>
        <dbReference type="Proteomes" id="UP001583186"/>
    </source>
</evidence>
<dbReference type="Proteomes" id="UP001583186">
    <property type="component" value="Unassembled WGS sequence"/>
</dbReference>
<evidence type="ECO:0000256" key="1">
    <source>
        <dbReference type="SAM" id="MobiDB-lite"/>
    </source>
</evidence>
<protein>
    <submittedName>
        <fullName evidence="2">Uncharacterized protein</fullName>
    </submittedName>
</protein>
<keyword evidence="3" id="KW-1185">Reference proteome</keyword>
<gene>
    <name evidence="2" type="ORF">Sste5346_005780</name>
</gene>
<accession>A0ABR3Z2P6</accession>
<dbReference type="EMBL" id="JAWCUI010000032">
    <property type="protein sequence ID" value="KAL1894545.1"/>
    <property type="molecule type" value="Genomic_DNA"/>
</dbReference>
<feature type="region of interest" description="Disordered" evidence="1">
    <location>
        <begin position="1"/>
        <end position="91"/>
    </location>
</feature>
<evidence type="ECO:0000313" key="2">
    <source>
        <dbReference type="EMBL" id="KAL1894545.1"/>
    </source>
</evidence>